<dbReference type="KEGG" id="dpp:DICPUDRAFT_151875"/>
<proteinExistence type="predicted"/>
<dbReference type="GeneID" id="10500935"/>
<dbReference type="InParanoid" id="F0ZJZ2"/>
<dbReference type="RefSeq" id="XP_003287733.1">
    <property type="nucleotide sequence ID" value="XM_003287685.1"/>
</dbReference>
<reference evidence="2" key="1">
    <citation type="journal article" date="2011" name="Genome Biol.">
        <title>Comparative genomics of the social amoebae Dictyostelium discoideum and Dictyostelium purpureum.</title>
        <authorList>
            <consortium name="US DOE Joint Genome Institute (JGI-PGF)"/>
            <person name="Sucgang R."/>
            <person name="Kuo A."/>
            <person name="Tian X."/>
            <person name="Salerno W."/>
            <person name="Parikh A."/>
            <person name="Feasley C.L."/>
            <person name="Dalin E."/>
            <person name="Tu H."/>
            <person name="Huang E."/>
            <person name="Barry K."/>
            <person name="Lindquist E."/>
            <person name="Shapiro H."/>
            <person name="Bruce D."/>
            <person name="Schmutz J."/>
            <person name="Salamov A."/>
            <person name="Fey P."/>
            <person name="Gaudet P."/>
            <person name="Anjard C."/>
            <person name="Babu M.M."/>
            <person name="Basu S."/>
            <person name="Bushmanova Y."/>
            <person name="van der Wel H."/>
            <person name="Katoh-Kurasawa M."/>
            <person name="Dinh C."/>
            <person name="Coutinho P.M."/>
            <person name="Saito T."/>
            <person name="Elias M."/>
            <person name="Schaap P."/>
            <person name="Kay R.R."/>
            <person name="Henrissat B."/>
            <person name="Eichinger L."/>
            <person name="Rivero F."/>
            <person name="Putnam N.H."/>
            <person name="West C.M."/>
            <person name="Loomis W.F."/>
            <person name="Chisholm R.L."/>
            <person name="Shaulsky G."/>
            <person name="Strassmann J.E."/>
            <person name="Queller D.C."/>
            <person name="Kuspa A."/>
            <person name="Grigoriev I.V."/>
        </authorList>
    </citation>
    <scope>NUCLEOTIDE SEQUENCE [LARGE SCALE GENOMIC DNA]</scope>
    <source>
        <strain evidence="2">QSDP1</strain>
    </source>
</reference>
<dbReference type="Proteomes" id="UP000001064">
    <property type="component" value="Unassembled WGS sequence"/>
</dbReference>
<evidence type="ECO:0000313" key="1">
    <source>
        <dbReference type="EMBL" id="EGC35730.1"/>
    </source>
</evidence>
<evidence type="ECO:0000313" key="2">
    <source>
        <dbReference type="Proteomes" id="UP000001064"/>
    </source>
</evidence>
<dbReference type="InterPro" id="IPR036770">
    <property type="entry name" value="Ankyrin_rpt-contain_sf"/>
</dbReference>
<protein>
    <recommendedName>
        <fullName evidence="3">Ankyrin repeat protein</fullName>
    </recommendedName>
</protein>
<dbReference type="VEuPathDB" id="AmoebaDB:DICPUDRAFT_151875"/>
<dbReference type="eggNOG" id="ENOG502SW8Z">
    <property type="taxonomic scope" value="Eukaryota"/>
</dbReference>
<dbReference type="EMBL" id="GL871049">
    <property type="protein sequence ID" value="EGC35730.1"/>
    <property type="molecule type" value="Genomic_DNA"/>
</dbReference>
<keyword evidence="2" id="KW-1185">Reference proteome</keyword>
<name>F0ZJZ2_DICPU</name>
<organism evidence="1 2">
    <name type="scientific">Dictyostelium purpureum</name>
    <name type="common">Slime mold</name>
    <dbReference type="NCBI Taxonomy" id="5786"/>
    <lineage>
        <taxon>Eukaryota</taxon>
        <taxon>Amoebozoa</taxon>
        <taxon>Evosea</taxon>
        <taxon>Eumycetozoa</taxon>
        <taxon>Dictyostelia</taxon>
        <taxon>Dictyosteliales</taxon>
        <taxon>Dictyosteliaceae</taxon>
        <taxon>Dictyostelium</taxon>
    </lineage>
</organism>
<dbReference type="AlphaFoldDB" id="F0ZJZ2"/>
<sequence length="645" mass="77249">MNSHNINDNNNNNDLNYILYKKCFNNIVIFKKIKFFLKYKDWGQNNYNYWIYNDISESFNIKDIKIENLIKTKKHDLIDYVFQFYFNVAVHEPLRYWYCNIQIKDKQDLQELLRYRPLGFERFKLFFTHFHQNFIDMSEGLLSDAAQSGNIQIFNYLKNYTINDETGGIGKKVFITDLDRAINYYFRPSFKEFKYLVENNMADQIKDIHFKGILKHAGCDLHDLDYLKYILNYFISIKTKITIPVCLFDSKHQIVKYLLYDVNSEWVVKPSRSELQEYYPINAFFGDIETAKIYYNLPKDHLYKVYFCYSKENNSGMPILYNAARNGYFDLVKYLAPLFPDSLDFSDEILNFELFQYFLERGYIQKQYLYYNSLNVYSDENYVTELKKRKISKMYHRFLYLYQEKNNVLLSDCKVLLDKDVLLLKQFLSIDSLTTCSATQIHYESNNFKIFSKLVIKLLSTDNYKIIKAVLKSKRKPSKVIFKKTYLVSFIRSILSMKHPKVLYLLYKYDLDFLTDNLDLISQQIIQTSSTSFLNQILKLDYFSLKAQLFINTIIYLLNNFKTFKKDSITSFFNNIDFSLIDLPSFKNNLTHYIEQFEKHYFLKLSKNNISKYNIFNIVSNINNINNISIIYTILNSILSFYQKN</sequence>
<gene>
    <name evidence="1" type="ORF">DICPUDRAFT_151875</name>
</gene>
<accession>F0ZJZ2</accession>
<evidence type="ECO:0008006" key="3">
    <source>
        <dbReference type="Google" id="ProtNLM"/>
    </source>
</evidence>
<dbReference type="SUPFAM" id="SSF48403">
    <property type="entry name" value="Ankyrin repeat"/>
    <property type="match status" value="1"/>
</dbReference>